<dbReference type="PROSITE" id="PS51186">
    <property type="entry name" value="GNAT"/>
    <property type="match status" value="1"/>
</dbReference>
<dbReference type="InterPro" id="IPR000182">
    <property type="entry name" value="GNAT_dom"/>
</dbReference>
<dbReference type="GO" id="GO:0016747">
    <property type="term" value="F:acyltransferase activity, transferring groups other than amino-acyl groups"/>
    <property type="evidence" value="ECO:0007669"/>
    <property type="project" value="InterPro"/>
</dbReference>
<organism evidence="2 3">
    <name type="scientific">Candidatus Limadaptatus stercorigallinarum</name>
    <dbReference type="NCBI Taxonomy" id="2840845"/>
    <lineage>
        <taxon>Bacteria</taxon>
        <taxon>Bacillati</taxon>
        <taxon>Bacillota</taxon>
        <taxon>Clostridia</taxon>
        <taxon>Eubacteriales</taxon>
        <taxon>Candidatus Limadaptatus</taxon>
    </lineage>
</organism>
<evidence type="ECO:0000259" key="1">
    <source>
        <dbReference type="PROSITE" id="PS51186"/>
    </source>
</evidence>
<dbReference type="SUPFAM" id="SSF55729">
    <property type="entry name" value="Acyl-CoA N-acyltransferases (Nat)"/>
    <property type="match status" value="3"/>
</dbReference>
<dbReference type="Gene3D" id="3.40.630.30">
    <property type="match status" value="2"/>
</dbReference>
<reference evidence="2" key="2">
    <citation type="journal article" date="2021" name="PeerJ">
        <title>Extensive microbial diversity within the chicken gut microbiome revealed by metagenomics and culture.</title>
        <authorList>
            <person name="Gilroy R."/>
            <person name="Ravi A."/>
            <person name="Getino M."/>
            <person name="Pursley I."/>
            <person name="Horton D.L."/>
            <person name="Alikhan N.F."/>
            <person name="Baker D."/>
            <person name="Gharbi K."/>
            <person name="Hall N."/>
            <person name="Watson M."/>
            <person name="Adriaenssens E.M."/>
            <person name="Foster-Nyarko E."/>
            <person name="Jarju S."/>
            <person name="Secka A."/>
            <person name="Antonio M."/>
            <person name="Oren A."/>
            <person name="Chaudhuri R.R."/>
            <person name="La Ragione R."/>
            <person name="Hildebrand F."/>
            <person name="Pallen M.J."/>
        </authorList>
    </citation>
    <scope>NUCLEOTIDE SEQUENCE</scope>
    <source>
        <strain evidence="2">1063</strain>
    </source>
</reference>
<dbReference type="EMBL" id="DVMN01000072">
    <property type="protein sequence ID" value="HIU21405.1"/>
    <property type="molecule type" value="Genomic_DNA"/>
</dbReference>
<dbReference type="InterPro" id="IPR016732">
    <property type="entry name" value="UCP018688"/>
</dbReference>
<dbReference type="Pfam" id="PF09924">
    <property type="entry name" value="LPG_synthase_C"/>
    <property type="match status" value="1"/>
</dbReference>
<dbReference type="Proteomes" id="UP000824088">
    <property type="component" value="Unassembled WGS sequence"/>
</dbReference>
<gene>
    <name evidence="2" type="ORF">IAD51_04145</name>
</gene>
<proteinExistence type="predicted"/>
<dbReference type="Pfam" id="PF00583">
    <property type="entry name" value="Acetyltransf_1"/>
    <property type="match status" value="1"/>
</dbReference>
<name>A0A9D1HUC3_9FIRM</name>
<dbReference type="InterPro" id="IPR024320">
    <property type="entry name" value="LPG_synthase_C"/>
</dbReference>
<dbReference type="PANTHER" id="PTHR41373:SF1">
    <property type="entry name" value="PHOSPHATIDYLGLYCEROL LYSYLTRANSFERASE C-TERMINAL DOMAIN-CONTAINING PROTEIN"/>
    <property type="match status" value="1"/>
</dbReference>
<dbReference type="CDD" id="cd04301">
    <property type="entry name" value="NAT_SF"/>
    <property type="match status" value="1"/>
</dbReference>
<reference evidence="2" key="1">
    <citation type="submission" date="2020-10" db="EMBL/GenBank/DDBJ databases">
        <authorList>
            <person name="Gilroy R."/>
        </authorList>
    </citation>
    <scope>NUCLEOTIDE SEQUENCE</scope>
    <source>
        <strain evidence="2">1063</strain>
    </source>
</reference>
<comment type="caution">
    <text evidence="2">The sequence shown here is derived from an EMBL/GenBank/DDBJ whole genome shotgun (WGS) entry which is preliminary data.</text>
</comment>
<evidence type="ECO:0000313" key="3">
    <source>
        <dbReference type="Proteomes" id="UP000824088"/>
    </source>
</evidence>
<dbReference type="AlphaFoldDB" id="A0A9D1HUC3"/>
<protein>
    <submittedName>
        <fullName evidence="2">GNAT family N-acetyltransferase</fullName>
    </submittedName>
</protein>
<accession>A0A9D1HUC3</accession>
<evidence type="ECO:0000313" key="2">
    <source>
        <dbReference type="EMBL" id="HIU21405.1"/>
    </source>
</evidence>
<feature type="domain" description="N-acetyltransferase" evidence="1">
    <location>
        <begin position="326"/>
        <end position="488"/>
    </location>
</feature>
<sequence>MDFATKKVSDGDFRPFGEELKTLLADYLKGSDYVGSDYSYYAYIQWFDRGEYFDAGDVLYLRAHMDGALYYWPPLIRVGSGITAEEAVAALPDGANFAFCTEKFVSETYGGYYIYTHRDWAEYIYKTEDFVALSGKRYHAKRNHIAKFTKNYSSEMSRLTEADIPDIIEFERAWLAAREFDGSAEQSAAKESAIVKGWIRAALRGELVCDILRVDGKMAGIAIGEITPTGTAIEMYEKADVAYEGVYSYLAHEFAARNFTGCRYINRQEDMGLEGLRKSKLSYYPEFLLEKFVLKPAENYADCYAERTGRMFSKDVERVRMPRSRFDVRVLDDSDYDAVMSFLEREREGLKNKLFFLNYTPEELHGVLTHGTMFGAFREGELIATCAADRDAEYGKALAEKCGDAGGVPYYEFSGIMTAAKYRGMGVSATLCREVIAYARKELAPCVLCAVVQFDNAPSLNNLKALGFTAVATHPCGEYTFTYLTLPL</sequence>
<dbReference type="PANTHER" id="PTHR41373">
    <property type="entry name" value="DUF2156 DOMAIN-CONTAINING PROTEIN"/>
    <property type="match status" value="1"/>
</dbReference>
<dbReference type="InterPro" id="IPR016181">
    <property type="entry name" value="Acyl_CoA_acyltransferase"/>
</dbReference>